<accession>A0A8H4C6A5</accession>
<protein>
    <submittedName>
        <fullName evidence="1">Uncharacterized protein</fullName>
    </submittedName>
</protein>
<evidence type="ECO:0000313" key="2">
    <source>
        <dbReference type="Proteomes" id="UP000613401"/>
    </source>
</evidence>
<proteinExistence type="predicted"/>
<comment type="caution">
    <text evidence="1">The sequence shown here is derived from an EMBL/GenBank/DDBJ whole genome shotgun (WGS) entry which is preliminary data.</text>
</comment>
<dbReference type="AlphaFoldDB" id="A0A8H4C6A5"/>
<sequence>MSSQAFITSDAELMWNVLPAVALPSQSKFLTARDRNGKPMLVGIGSDSVLRVGQENPHDGLRQLVDLGTKLGIPSDAVVDGFDLFQSSDDIIYLSVAYHTQTEANLLAARPFNPRDIDLTDEQASLQSYRSLRLDNTIAKDVLLGNFSRPGEFPPIILSYTDDTSLRHANVKHFEVVNDQVTNMGDLSLPVNASAIVGMKVGKIKRHTGLFILYEQNDARKLMFSSWTTQFDSPILCPLGASCLATIHNSNGDTDLVVGGDGIWHFSSQDMLSRDAVGDWLWKGEEFKGIKNLHVALTGKQASIWATTEDGGVSYVELDISALDGKKHPAKATGVPLLLSGQGGSIAGFVGKTGINAVFVSDQLSQMSYFEQAIDTKIWKRTPFWFPSLEKTLQIHCYMTRLVVHGISGAVLPKCWIGLKSTGMVSVAVNGLPVTLGNTPTALQTDEEGSINIINPTNDMSSYSFEVVDVWDAEHKVQLYLEQPSKIDPMSKLERILSGLTVEQLSTATTADGDSVFENKNKSDLENAVTALKQLDRAKVEIEKPGETASYQPATTLTETAILANPNISPDSIAVGTHVGALGKIKVVLWDVWHYVVSAWHKVKSWAIETYIQSDNIKTFVITIGQEAYRFVLETATQIAKAASFIYTKYLKAPFERFVEWVSNFFSWKDILEVKDNIQDFMNAALDYGSSNLEWATDKVAAKFDGWNDAIKSRVVSSKVPDRVLNRVAGPKEQDNVDPTYKDRMRQSDVKQNWTKYQLTHGGALRGATIEKAAGDTVSQEYQATWNSVVKPMLDSLSATVGQVMRDISLLFKVNSKISAAEILKKLGADVLMGILNTVKSLVVGVLQRLASVVDDFKQLIHKKIKIPIFGDLWVLANKVLNRNVEAPTFTVIDFVSFVLAIPLTLTCKLFTGGRKPPAPPKLNIKTLNAIFDESAPETDKASYNGFAAMLETGASSTLALIGIASTAGLGGALASLFDFQLLFGLIRVAACLPTKKDLPLWEVRCAVSAIDAINVFVLAISRKVDKDGQGEKILATIEGATALVNIVLNIAIDTAELTEDWAGKNEERTGYQILIAILGGVSTIGKTVATVSPDPDSKLGGLVTKQVAGKAAGFFNVVNTYSNISKGKYTAILNSGS</sequence>
<dbReference type="RefSeq" id="XP_045257245.1">
    <property type="nucleotide sequence ID" value="XM_045404045.1"/>
</dbReference>
<reference evidence="1" key="1">
    <citation type="journal article" date="2020" name="Phytopathology">
        <title>Genome sequence and comparative analysis of Colletotrichum gloeosporioides isolated from Liriodendron leaves.</title>
        <authorList>
            <person name="Fu F.F."/>
            <person name="Hao Z."/>
            <person name="Wang P."/>
            <person name="Lu Y."/>
            <person name="Xue L.J."/>
            <person name="Wei G."/>
            <person name="Tian Y."/>
            <person name="Baishi H."/>
            <person name="Xu H."/>
            <person name="Shi J."/>
            <person name="Cheng T."/>
            <person name="Wang G."/>
            <person name="Yi Y."/>
            <person name="Chen J."/>
        </authorList>
    </citation>
    <scope>NUCLEOTIDE SEQUENCE</scope>
    <source>
        <strain evidence="1">Lc1</strain>
    </source>
</reference>
<reference evidence="1" key="2">
    <citation type="submission" date="2020-03" db="EMBL/GenBank/DDBJ databases">
        <authorList>
            <person name="Fu F.-F."/>
            <person name="Chen J."/>
        </authorList>
    </citation>
    <scope>NUCLEOTIDE SEQUENCE</scope>
    <source>
        <strain evidence="1">Lc1</strain>
    </source>
</reference>
<keyword evidence="2" id="KW-1185">Reference proteome</keyword>
<organism evidence="1 2">
    <name type="scientific">Colletotrichum gloeosporioides</name>
    <name type="common">Anthracnose fungus</name>
    <name type="synonym">Glomerella cingulata</name>
    <dbReference type="NCBI Taxonomy" id="474922"/>
    <lineage>
        <taxon>Eukaryota</taxon>
        <taxon>Fungi</taxon>
        <taxon>Dikarya</taxon>
        <taxon>Ascomycota</taxon>
        <taxon>Pezizomycotina</taxon>
        <taxon>Sordariomycetes</taxon>
        <taxon>Hypocreomycetidae</taxon>
        <taxon>Glomerellales</taxon>
        <taxon>Glomerellaceae</taxon>
        <taxon>Colletotrichum</taxon>
        <taxon>Colletotrichum gloeosporioides species complex</taxon>
    </lineage>
</organism>
<dbReference type="GeneID" id="69011145"/>
<gene>
    <name evidence="1" type="ORF">GCG54_00003989</name>
</gene>
<dbReference type="EMBL" id="WVTB01000103">
    <property type="protein sequence ID" value="KAF3798085.1"/>
    <property type="molecule type" value="Genomic_DNA"/>
</dbReference>
<name>A0A8H4C6A5_COLGL</name>
<dbReference type="Proteomes" id="UP000613401">
    <property type="component" value="Unassembled WGS sequence"/>
</dbReference>
<evidence type="ECO:0000313" key="1">
    <source>
        <dbReference type="EMBL" id="KAF3798085.1"/>
    </source>
</evidence>